<keyword evidence="3" id="KW-0808">Transferase</keyword>
<dbReference type="InterPro" id="IPR000719">
    <property type="entry name" value="Prot_kinase_dom"/>
</dbReference>
<dbReference type="PANTHER" id="PTHR47973">
    <property type="entry name" value="CYSTEINE-RICH RECEPTOR-LIKE PROTEIN KINASE 3"/>
    <property type="match status" value="1"/>
</dbReference>
<dbReference type="InterPro" id="IPR011009">
    <property type="entry name" value="Kinase-like_dom_sf"/>
</dbReference>
<dbReference type="EC" id="2.7.11.1" evidence="1"/>
<keyword evidence="4" id="KW-0547">Nucleotide-binding</keyword>
<evidence type="ECO:0000256" key="8">
    <source>
        <dbReference type="ARBA" id="ARBA00048679"/>
    </source>
</evidence>
<evidence type="ECO:0000313" key="11">
    <source>
        <dbReference type="EMBL" id="GJN40541.1"/>
    </source>
</evidence>
<dbReference type="Proteomes" id="UP001054889">
    <property type="component" value="Unassembled WGS sequence"/>
</dbReference>
<keyword evidence="6" id="KW-0067">ATP-binding</keyword>
<dbReference type="AlphaFoldDB" id="A0AAV5FZQ5"/>
<dbReference type="PROSITE" id="PS00108">
    <property type="entry name" value="PROTEIN_KINASE_ST"/>
    <property type="match status" value="1"/>
</dbReference>
<evidence type="ECO:0000256" key="1">
    <source>
        <dbReference type="ARBA" id="ARBA00012513"/>
    </source>
</evidence>
<dbReference type="PROSITE" id="PS50011">
    <property type="entry name" value="PROTEIN_KINASE_DOM"/>
    <property type="match status" value="1"/>
</dbReference>
<reference evidence="11" key="1">
    <citation type="journal article" date="2018" name="DNA Res.">
        <title>Multiple hybrid de novo genome assembly of finger millet, an orphan allotetraploid crop.</title>
        <authorList>
            <person name="Hatakeyama M."/>
            <person name="Aluri S."/>
            <person name="Balachadran M.T."/>
            <person name="Sivarajan S.R."/>
            <person name="Patrignani A."/>
            <person name="Gruter S."/>
            <person name="Poveda L."/>
            <person name="Shimizu-Inatsugi R."/>
            <person name="Baeten J."/>
            <person name="Francoijs K.J."/>
            <person name="Nataraja K.N."/>
            <person name="Reddy Y.A.N."/>
            <person name="Phadnis S."/>
            <person name="Ravikumar R.L."/>
            <person name="Schlapbach R."/>
            <person name="Sreeman S.M."/>
            <person name="Shimizu K.K."/>
        </authorList>
    </citation>
    <scope>NUCLEOTIDE SEQUENCE</scope>
</reference>
<evidence type="ECO:0000256" key="2">
    <source>
        <dbReference type="ARBA" id="ARBA00022527"/>
    </source>
</evidence>
<evidence type="ECO:0000256" key="7">
    <source>
        <dbReference type="ARBA" id="ARBA00047899"/>
    </source>
</evidence>
<dbReference type="Gene3D" id="3.30.200.20">
    <property type="entry name" value="Phosphorylase Kinase, domain 1"/>
    <property type="match status" value="1"/>
</dbReference>
<dbReference type="GO" id="GO:0005524">
    <property type="term" value="F:ATP binding"/>
    <property type="evidence" value="ECO:0007669"/>
    <property type="project" value="UniProtKB-KW"/>
</dbReference>
<evidence type="ECO:0000259" key="10">
    <source>
        <dbReference type="PROSITE" id="PS50011"/>
    </source>
</evidence>
<dbReference type="EMBL" id="BQKI01000144">
    <property type="protein sequence ID" value="GJN40541.1"/>
    <property type="molecule type" value="Genomic_DNA"/>
</dbReference>
<comment type="catalytic activity">
    <reaction evidence="8">
        <text>L-seryl-[protein] + ATP = O-phospho-L-seryl-[protein] + ADP + H(+)</text>
        <dbReference type="Rhea" id="RHEA:17989"/>
        <dbReference type="Rhea" id="RHEA-COMP:9863"/>
        <dbReference type="Rhea" id="RHEA-COMP:11604"/>
        <dbReference type="ChEBI" id="CHEBI:15378"/>
        <dbReference type="ChEBI" id="CHEBI:29999"/>
        <dbReference type="ChEBI" id="CHEBI:30616"/>
        <dbReference type="ChEBI" id="CHEBI:83421"/>
        <dbReference type="ChEBI" id="CHEBI:456216"/>
        <dbReference type="EC" id="2.7.11.1"/>
    </reaction>
</comment>
<evidence type="ECO:0000256" key="9">
    <source>
        <dbReference type="SAM" id="MobiDB-lite"/>
    </source>
</evidence>
<dbReference type="InterPro" id="IPR052059">
    <property type="entry name" value="CR_Ser/Thr_kinase"/>
</dbReference>
<feature type="domain" description="Protein kinase" evidence="10">
    <location>
        <begin position="209"/>
        <end position="426"/>
    </location>
</feature>
<evidence type="ECO:0000256" key="4">
    <source>
        <dbReference type="ARBA" id="ARBA00022741"/>
    </source>
</evidence>
<comment type="caution">
    <text evidence="11">The sequence shown here is derived from an EMBL/GenBank/DDBJ whole genome shotgun (WGS) entry which is preliminary data.</text>
</comment>
<accession>A0AAV5FZQ5</accession>
<proteinExistence type="predicted"/>
<comment type="catalytic activity">
    <reaction evidence="7">
        <text>L-threonyl-[protein] + ATP = O-phospho-L-threonyl-[protein] + ADP + H(+)</text>
        <dbReference type="Rhea" id="RHEA:46608"/>
        <dbReference type="Rhea" id="RHEA-COMP:11060"/>
        <dbReference type="Rhea" id="RHEA-COMP:11605"/>
        <dbReference type="ChEBI" id="CHEBI:15378"/>
        <dbReference type="ChEBI" id="CHEBI:30013"/>
        <dbReference type="ChEBI" id="CHEBI:30616"/>
        <dbReference type="ChEBI" id="CHEBI:61977"/>
        <dbReference type="ChEBI" id="CHEBI:456216"/>
        <dbReference type="EC" id="2.7.11.1"/>
    </reaction>
</comment>
<dbReference type="Pfam" id="PF00069">
    <property type="entry name" value="Pkinase"/>
    <property type="match status" value="1"/>
</dbReference>
<dbReference type="SMART" id="SM00220">
    <property type="entry name" value="S_TKc"/>
    <property type="match status" value="1"/>
</dbReference>
<evidence type="ECO:0000256" key="6">
    <source>
        <dbReference type="ARBA" id="ARBA00022840"/>
    </source>
</evidence>
<dbReference type="Gene3D" id="1.10.510.10">
    <property type="entry name" value="Transferase(Phosphotransferase) domain 1"/>
    <property type="match status" value="1"/>
</dbReference>
<keyword evidence="12" id="KW-1185">Reference proteome</keyword>
<reference evidence="11" key="2">
    <citation type="submission" date="2021-12" db="EMBL/GenBank/DDBJ databases">
        <title>Resequencing data analysis of finger millet.</title>
        <authorList>
            <person name="Hatakeyama M."/>
            <person name="Aluri S."/>
            <person name="Balachadran M.T."/>
            <person name="Sivarajan S.R."/>
            <person name="Poveda L."/>
            <person name="Shimizu-Inatsugi R."/>
            <person name="Schlapbach R."/>
            <person name="Sreeman S.M."/>
            <person name="Shimizu K.K."/>
        </authorList>
    </citation>
    <scope>NUCLEOTIDE SEQUENCE</scope>
</reference>
<gene>
    <name evidence="11" type="primary">gb29771</name>
    <name evidence="11" type="ORF">PR202_gb29771</name>
</gene>
<feature type="region of interest" description="Disordered" evidence="9">
    <location>
        <begin position="41"/>
        <end position="62"/>
    </location>
</feature>
<dbReference type="GO" id="GO:0004674">
    <property type="term" value="F:protein serine/threonine kinase activity"/>
    <property type="evidence" value="ECO:0007669"/>
    <property type="project" value="UniProtKB-KW"/>
</dbReference>
<evidence type="ECO:0000256" key="3">
    <source>
        <dbReference type="ARBA" id="ARBA00022679"/>
    </source>
</evidence>
<protein>
    <recommendedName>
        <fullName evidence="1">non-specific serine/threonine protein kinase</fullName>
        <ecNumber evidence="1">2.7.11.1</ecNumber>
    </recommendedName>
</protein>
<sequence>MPGYLVKLVDGRNYRTWAFGVRTHLSAHGLWEYITGKSACPPAPVPPPQSPPGAKEVPDAASKASKDYQQALDAYNQWRTYDARAMFVLLNTVDDRIICSLPTESAQKMWTYLQKRYKPIVEAVRYTSLQKLQALRQNDESIEDFFDHFMDLWSNIEFSGTLSDDCGVCTCCRKLKEHNDKRCLYEFLICLRPEFATSKDLLLFRDPQPTVFEALGDLRVAEIRLQLQSMSKPSTAVIQCNHCRNFGHTYQKCTMRKNRRGRQFFYHGRKAADTSELQTRAQYFFSLKEIESATQHFDPANKIGEGGFGPVYKGTLADGTTVAVKKLSSKSTQGNRRAEHRLKLDWPTRYNICLGTAEGLAYLHEESTLKIVHRDIKPSNILLDEKLQPKISDFGLAKLNDDCGRVSTRIAGTIGYMAPEYATRGC</sequence>
<dbReference type="FunFam" id="1.10.510.10:FF:001023">
    <property type="entry name" value="Os07g0541700 protein"/>
    <property type="match status" value="1"/>
</dbReference>
<name>A0AAV5FZQ5_ELECO</name>
<feature type="compositionally biased region" description="Pro residues" evidence="9">
    <location>
        <begin position="41"/>
        <end position="51"/>
    </location>
</feature>
<dbReference type="Pfam" id="PF14223">
    <property type="entry name" value="Retrotran_gag_2"/>
    <property type="match status" value="1"/>
</dbReference>
<keyword evidence="2" id="KW-0723">Serine/threonine-protein kinase</keyword>
<dbReference type="SUPFAM" id="SSF56112">
    <property type="entry name" value="Protein kinase-like (PK-like)"/>
    <property type="match status" value="1"/>
</dbReference>
<evidence type="ECO:0000313" key="12">
    <source>
        <dbReference type="Proteomes" id="UP001054889"/>
    </source>
</evidence>
<keyword evidence="5" id="KW-0418">Kinase</keyword>
<organism evidence="11 12">
    <name type="scientific">Eleusine coracana subsp. coracana</name>
    <dbReference type="NCBI Taxonomy" id="191504"/>
    <lineage>
        <taxon>Eukaryota</taxon>
        <taxon>Viridiplantae</taxon>
        <taxon>Streptophyta</taxon>
        <taxon>Embryophyta</taxon>
        <taxon>Tracheophyta</taxon>
        <taxon>Spermatophyta</taxon>
        <taxon>Magnoliopsida</taxon>
        <taxon>Liliopsida</taxon>
        <taxon>Poales</taxon>
        <taxon>Poaceae</taxon>
        <taxon>PACMAD clade</taxon>
        <taxon>Chloridoideae</taxon>
        <taxon>Cynodonteae</taxon>
        <taxon>Eleusininae</taxon>
        <taxon>Eleusine</taxon>
    </lineage>
</organism>
<dbReference type="InterPro" id="IPR008271">
    <property type="entry name" value="Ser/Thr_kinase_AS"/>
</dbReference>
<evidence type="ECO:0000256" key="5">
    <source>
        <dbReference type="ARBA" id="ARBA00022777"/>
    </source>
</evidence>